<feature type="transmembrane region" description="Helical" evidence="1">
    <location>
        <begin position="200"/>
        <end position="219"/>
    </location>
</feature>
<protein>
    <submittedName>
        <fullName evidence="2">Uncharacterized protein</fullName>
    </submittedName>
</protein>
<comment type="caution">
    <text evidence="2">The sequence shown here is derived from an EMBL/GenBank/DDBJ whole genome shotgun (WGS) entry which is preliminary data.</text>
</comment>
<gene>
    <name evidence="2" type="ORF">RM706_13725</name>
</gene>
<feature type="transmembrane region" description="Helical" evidence="1">
    <location>
        <begin position="32"/>
        <end position="53"/>
    </location>
</feature>
<dbReference type="RefSeq" id="WP_311352513.1">
    <property type="nucleotide sequence ID" value="NZ_JAVRHR010000003.1"/>
</dbReference>
<feature type="transmembrane region" description="Helical" evidence="1">
    <location>
        <begin position="73"/>
        <end position="91"/>
    </location>
</feature>
<feature type="transmembrane region" description="Helical" evidence="1">
    <location>
        <begin position="6"/>
        <end position="25"/>
    </location>
</feature>
<feature type="transmembrane region" description="Helical" evidence="1">
    <location>
        <begin position="127"/>
        <end position="147"/>
    </location>
</feature>
<name>A0ABU3ADX4_9FLAO</name>
<accession>A0ABU3ADX4</accession>
<keyword evidence="1" id="KW-1133">Transmembrane helix</keyword>
<sequence length="225" mass="27012">MIEFLESSYFIVLYLVTLIVAIATYRNYFDTALQLFPIYIAYTFFTELLGYFITTYEEFSFFEDIAYSWHNVAIFNLYGVLVFSFFSWVYYQVLEKNSHKKIVRWGSLAILASYLISSFFQDPLHTGLFYSDALASWFLVLVVLLYFKERRIQEKVIFDQYNLMFWVSSGLFVFHIFFPFLYVTGFLKPNIWIAYHFREILKILIVISYSFFLWGLLVSKRNAFH</sequence>
<feature type="transmembrane region" description="Helical" evidence="1">
    <location>
        <begin position="163"/>
        <end position="180"/>
    </location>
</feature>
<keyword evidence="3" id="KW-1185">Reference proteome</keyword>
<evidence type="ECO:0000256" key="1">
    <source>
        <dbReference type="SAM" id="Phobius"/>
    </source>
</evidence>
<keyword evidence="1" id="KW-0472">Membrane</keyword>
<proteinExistence type="predicted"/>
<keyword evidence="1" id="KW-0812">Transmembrane</keyword>
<dbReference type="Proteomes" id="UP001255246">
    <property type="component" value="Unassembled WGS sequence"/>
</dbReference>
<feature type="transmembrane region" description="Helical" evidence="1">
    <location>
        <begin position="103"/>
        <end position="121"/>
    </location>
</feature>
<evidence type="ECO:0000313" key="3">
    <source>
        <dbReference type="Proteomes" id="UP001255246"/>
    </source>
</evidence>
<evidence type="ECO:0000313" key="2">
    <source>
        <dbReference type="EMBL" id="MDT0608100.1"/>
    </source>
</evidence>
<organism evidence="2 3">
    <name type="scientific">Croceitalea rosinachiae</name>
    <dbReference type="NCBI Taxonomy" id="3075596"/>
    <lineage>
        <taxon>Bacteria</taxon>
        <taxon>Pseudomonadati</taxon>
        <taxon>Bacteroidota</taxon>
        <taxon>Flavobacteriia</taxon>
        <taxon>Flavobacteriales</taxon>
        <taxon>Flavobacteriaceae</taxon>
        <taxon>Croceitalea</taxon>
    </lineage>
</organism>
<dbReference type="EMBL" id="JAVRHR010000003">
    <property type="protein sequence ID" value="MDT0608100.1"/>
    <property type="molecule type" value="Genomic_DNA"/>
</dbReference>
<reference evidence="2 3" key="1">
    <citation type="submission" date="2023-09" db="EMBL/GenBank/DDBJ databases">
        <authorList>
            <person name="Rey-Velasco X."/>
        </authorList>
    </citation>
    <scope>NUCLEOTIDE SEQUENCE [LARGE SCALE GENOMIC DNA]</scope>
    <source>
        <strain evidence="2 3">F388</strain>
    </source>
</reference>